<dbReference type="Proteomes" id="UP001299608">
    <property type="component" value="Unassembled WGS sequence"/>
</dbReference>
<sequence length="487" mass="52720">MKHYICVEEHVITYICGTYKAPGRGGGRGTIVVQEAQSDSSGRGPEGIFAGWAAQYGLEGKRIVLVMGRGVSFLGFRLPKAGKRALRRMAYNELMAGGRCGTDCLTAVDIQKVSGEPHVGATVYYMERKELEPYVKAMERAGMIYGGTLLVPDCAAVASRMMCRRRSSLIIDVEKEGLGLYAVAGGHCLSWISSPLKAGYFCERGAKEVLYDEIAEQAARIRQQLEDDKRVFRPEYAVLVGNCFSHMDGAAACLKERLDMPCESVVMDVSGKDVRVTPGALAAAAAGSLSGKGPLKLSPGPDGEDRGLLSGIYGVVSGKSLLFLLANLVLAAGLSGYVGLKRAQVTGELDRIRAVMSDAGFREQYEASCKLEREVSEMAAQMAEEESLKSASSGFLDRTDFEAFAAAMEADMDVESLVYEKEAAIMEMTISQGNPGQVPSLVERIRDSGVFRSVSHSNWEQEEDNDAVRIHASIRAVLKEEAQDEEK</sequence>
<organism evidence="1 4">
    <name type="scientific">Enterocloster aldenensis</name>
    <dbReference type="NCBI Taxonomy" id="358742"/>
    <lineage>
        <taxon>Bacteria</taxon>
        <taxon>Bacillati</taxon>
        <taxon>Bacillota</taxon>
        <taxon>Clostridia</taxon>
        <taxon>Lachnospirales</taxon>
        <taxon>Lachnospiraceae</taxon>
        <taxon>Enterocloster</taxon>
    </lineage>
</organism>
<dbReference type="EMBL" id="JAAITT010000004">
    <property type="protein sequence ID" value="NSJ47882.1"/>
    <property type="molecule type" value="Genomic_DNA"/>
</dbReference>
<dbReference type="RefSeq" id="WP_117561245.1">
    <property type="nucleotide sequence ID" value="NZ_BAABZL010000001.1"/>
</dbReference>
<evidence type="ECO:0000313" key="2">
    <source>
        <dbReference type="EMBL" id="NSJ47882.1"/>
    </source>
</evidence>
<gene>
    <name evidence="2" type="ORF">G5B36_04120</name>
    <name evidence="1" type="ORF">L0N08_18465</name>
</gene>
<comment type="caution">
    <text evidence="1">The sequence shown here is derived from an EMBL/GenBank/DDBJ whole genome shotgun (WGS) entry which is preliminary data.</text>
</comment>
<reference evidence="1" key="3">
    <citation type="submission" date="2022-01" db="EMBL/GenBank/DDBJ databases">
        <title>Collection of gut derived symbiotic bacterial strains cultured from healthy donors.</title>
        <authorList>
            <person name="Lin H."/>
            <person name="Kohout C."/>
            <person name="Waligurski E."/>
            <person name="Pamer E.G."/>
        </authorList>
    </citation>
    <scope>NUCLEOTIDE SEQUENCE</scope>
    <source>
        <strain evidence="1">DFI.6.55</strain>
    </source>
</reference>
<proteinExistence type="predicted"/>
<dbReference type="Proteomes" id="UP000669239">
    <property type="component" value="Unassembled WGS sequence"/>
</dbReference>
<evidence type="ECO:0000313" key="1">
    <source>
        <dbReference type="EMBL" id="MCG4747413.1"/>
    </source>
</evidence>
<dbReference type="AlphaFoldDB" id="A0AAX1SFF8"/>
<reference evidence="2 3" key="1">
    <citation type="journal article" date="2020" name="Cell Host Microbe">
        <title>Functional and Genomic Variation between Human-Derived Isolates of Lachnospiraceae Reveals Inter- and Intra-Species Diversity.</title>
        <authorList>
            <person name="Sorbara M.T."/>
            <person name="Littmann E.R."/>
            <person name="Fontana E."/>
            <person name="Moody T.U."/>
            <person name="Kohout C.E."/>
            <person name="Gjonbalaj M."/>
            <person name="Eaton V."/>
            <person name="Seok R."/>
            <person name="Leiner I.M."/>
            <person name="Pamer E.G."/>
        </authorList>
    </citation>
    <scope>NUCLEOTIDE SEQUENCE [LARGE SCALE GENOMIC DNA]</scope>
    <source>
        <strain evidence="2 3">MSK.1.17</strain>
    </source>
</reference>
<reference evidence="2" key="2">
    <citation type="submission" date="2020-02" db="EMBL/GenBank/DDBJ databases">
        <authorList>
            <person name="Littmann E."/>
            <person name="Sorbara M."/>
        </authorList>
    </citation>
    <scope>NUCLEOTIDE SEQUENCE</scope>
    <source>
        <strain evidence="2">MSK.1.17</strain>
    </source>
</reference>
<name>A0AAX1SFF8_9FIRM</name>
<accession>A0AAX1SFF8</accession>
<dbReference type="GeneID" id="97208900"/>
<protein>
    <submittedName>
        <fullName evidence="1">Uncharacterized protein</fullName>
    </submittedName>
</protein>
<keyword evidence="3" id="KW-1185">Reference proteome</keyword>
<dbReference type="EMBL" id="JAKNGE010000024">
    <property type="protein sequence ID" value="MCG4747413.1"/>
    <property type="molecule type" value="Genomic_DNA"/>
</dbReference>
<evidence type="ECO:0000313" key="4">
    <source>
        <dbReference type="Proteomes" id="UP001299608"/>
    </source>
</evidence>
<evidence type="ECO:0000313" key="3">
    <source>
        <dbReference type="Proteomes" id="UP000669239"/>
    </source>
</evidence>